<evidence type="ECO:0000313" key="14">
    <source>
        <dbReference type="Proteomes" id="UP000321337"/>
    </source>
</evidence>
<feature type="domain" description="AAA+ ATPase" evidence="12">
    <location>
        <begin position="100"/>
        <end position="234"/>
    </location>
</feature>
<dbReference type="InterPro" id="IPR002611">
    <property type="entry name" value="IstB_ATP-bd"/>
</dbReference>
<proteinExistence type="inferred from homology"/>
<dbReference type="GO" id="GO:0006269">
    <property type="term" value="P:DNA replication, synthesis of primer"/>
    <property type="evidence" value="ECO:0007669"/>
    <property type="project" value="UniProtKB-KW"/>
</dbReference>
<dbReference type="GO" id="GO:0005524">
    <property type="term" value="F:ATP binding"/>
    <property type="evidence" value="ECO:0007669"/>
    <property type="project" value="UniProtKB-KW"/>
</dbReference>
<keyword evidence="3" id="KW-0235">DNA replication</keyword>
<reference evidence="13 14" key="1">
    <citation type="submission" date="2019-07" db="EMBL/GenBank/DDBJ databases">
        <title>Whole genome shotgun sequence of Thiobacillus plumbophilus NBRC 107929.</title>
        <authorList>
            <person name="Hosoyama A."/>
            <person name="Uohara A."/>
            <person name="Ohji S."/>
            <person name="Ichikawa N."/>
        </authorList>
    </citation>
    <scope>NUCLEOTIDE SEQUENCE [LARGE SCALE GENOMIC DNA]</scope>
    <source>
        <strain evidence="13 14">NBRC 107929</strain>
    </source>
</reference>
<dbReference type="Proteomes" id="UP000321337">
    <property type="component" value="Unassembled WGS sequence"/>
</dbReference>
<evidence type="ECO:0000256" key="5">
    <source>
        <dbReference type="ARBA" id="ARBA00022801"/>
    </source>
</evidence>
<dbReference type="CDD" id="cd00009">
    <property type="entry name" value="AAA"/>
    <property type="match status" value="1"/>
</dbReference>
<evidence type="ECO:0000259" key="12">
    <source>
        <dbReference type="SMART" id="SM00382"/>
    </source>
</evidence>
<keyword evidence="2" id="KW-0639">Primosome</keyword>
<comment type="similarity">
    <text evidence="8">Belongs to the DnaC family.</text>
</comment>
<sequence length="262" mass="28785">MNLQHERILTLCESLNLPFVAQAYPLAAQDAALAETAYSDFLEGLLKAEAAGRNVRKQTMLTRLAGFPAIKTLDDFDYEFAQGVKRSQIEELAGLGFVERNENVVLVGPSGVGKTHLAIALGYRAAQAGIKTRFTTAADLLLTLTTAHTQNQLKSVMHRAINSYRLLIIDEIGYLPMNREQANLFFQVIAARYEKGSLIVTSNLPFGQWDATFAQDATLTAALLDRLLHHARIVPIAGESYRLKNQRAAGMVKSKRETAPAA</sequence>
<dbReference type="PIRSF" id="PIRSF003073">
    <property type="entry name" value="DNAC_TnpB_IstB"/>
    <property type="match status" value="1"/>
</dbReference>
<keyword evidence="7" id="KW-0238">DNA-binding</keyword>
<dbReference type="OrthoDB" id="9773429at2"/>
<comment type="caution">
    <text evidence="13">The sequence shown here is derived from an EMBL/GenBank/DDBJ whole genome shotgun (WGS) entry which is preliminary data.</text>
</comment>
<evidence type="ECO:0000256" key="9">
    <source>
        <dbReference type="ARBA" id="ARBA00044977"/>
    </source>
</evidence>
<keyword evidence="6" id="KW-0067">ATP-binding</keyword>
<evidence type="ECO:0000256" key="1">
    <source>
        <dbReference type="ARBA" id="ARBA00008059"/>
    </source>
</evidence>
<dbReference type="SMART" id="SM00382">
    <property type="entry name" value="AAA"/>
    <property type="match status" value="1"/>
</dbReference>
<evidence type="ECO:0000313" key="13">
    <source>
        <dbReference type="EMBL" id="GEP32070.1"/>
    </source>
</evidence>
<evidence type="ECO:0000256" key="3">
    <source>
        <dbReference type="ARBA" id="ARBA00022705"/>
    </source>
</evidence>
<protein>
    <recommendedName>
        <fullName evidence="9">Replicative helicase loader DnaC</fullName>
    </recommendedName>
    <alternativeName>
        <fullName evidence="10">DNA replication protein DnaC</fullName>
    </alternativeName>
</protein>
<dbReference type="InterPro" id="IPR027417">
    <property type="entry name" value="P-loop_NTPase"/>
</dbReference>
<name>A0A512LC54_9PROT</name>
<evidence type="ECO:0000256" key="10">
    <source>
        <dbReference type="ARBA" id="ARBA00045009"/>
    </source>
</evidence>
<dbReference type="GO" id="GO:1990077">
    <property type="term" value="C:primosome complex"/>
    <property type="evidence" value="ECO:0007669"/>
    <property type="project" value="UniProtKB-KW"/>
</dbReference>
<evidence type="ECO:0000256" key="6">
    <source>
        <dbReference type="ARBA" id="ARBA00022840"/>
    </source>
</evidence>
<evidence type="ECO:0000256" key="11">
    <source>
        <dbReference type="ARBA" id="ARBA00048778"/>
    </source>
</evidence>
<evidence type="ECO:0000256" key="8">
    <source>
        <dbReference type="ARBA" id="ARBA00038338"/>
    </source>
</evidence>
<dbReference type="NCBIfam" id="NF038214">
    <property type="entry name" value="IS21_help_AAA"/>
    <property type="match status" value="1"/>
</dbReference>
<dbReference type="FunFam" id="3.40.50.300:FF:000606">
    <property type="entry name" value="IS100 transposase orfB"/>
    <property type="match status" value="1"/>
</dbReference>
<dbReference type="GO" id="GO:0016787">
    <property type="term" value="F:hydrolase activity"/>
    <property type="evidence" value="ECO:0007669"/>
    <property type="project" value="UniProtKB-KW"/>
</dbReference>
<dbReference type="PANTHER" id="PTHR30050">
    <property type="entry name" value="CHROMOSOMAL REPLICATION INITIATOR PROTEIN DNAA"/>
    <property type="match status" value="1"/>
</dbReference>
<comment type="catalytic activity">
    <reaction evidence="11">
        <text>ATP + H2O = ADP + phosphate + H(+)</text>
        <dbReference type="Rhea" id="RHEA:13065"/>
        <dbReference type="ChEBI" id="CHEBI:15377"/>
        <dbReference type="ChEBI" id="CHEBI:15378"/>
        <dbReference type="ChEBI" id="CHEBI:30616"/>
        <dbReference type="ChEBI" id="CHEBI:43474"/>
        <dbReference type="ChEBI" id="CHEBI:456216"/>
    </reaction>
    <physiologicalReaction direction="left-to-right" evidence="11">
        <dbReference type="Rhea" id="RHEA:13066"/>
    </physiologicalReaction>
</comment>
<dbReference type="InterPro" id="IPR003593">
    <property type="entry name" value="AAA+_ATPase"/>
</dbReference>
<organism evidence="13 14">
    <name type="scientific">Sulfuriferula plumbiphila</name>
    <dbReference type="NCBI Taxonomy" id="171865"/>
    <lineage>
        <taxon>Bacteria</taxon>
        <taxon>Pseudomonadati</taxon>
        <taxon>Pseudomonadota</taxon>
        <taxon>Betaproteobacteria</taxon>
        <taxon>Nitrosomonadales</taxon>
        <taxon>Sulfuricellaceae</taxon>
        <taxon>Sulfuriferula</taxon>
    </lineage>
</organism>
<keyword evidence="14" id="KW-1185">Reference proteome</keyword>
<keyword evidence="4" id="KW-0547">Nucleotide-binding</keyword>
<evidence type="ECO:0000256" key="7">
    <source>
        <dbReference type="ARBA" id="ARBA00023125"/>
    </source>
</evidence>
<dbReference type="NCBIfam" id="NF006616">
    <property type="entry name" value="PRK09183.1"/>
    <property type="match status" value="1"/>
</dbReference>
<evidence type="ECO:0000256" key="4">
    <source>
        <dbReference type="ARBA" id="ARBA00022741"/>
    </source>
</evidence>
<dbReference type="SUPFAM" id="SSF52540">
    <property type="entry name" value="P-loop containing nucleoside triphosphate hydrolases"/>
    <property type="match status" value="1"/>
</dbReference>
<dbReference type="EMBL" id="BKAD01000045">
    <property type="protein sequence ID" value="GEP32070.1"/>
    <property type="molecule type" value="Genomic_DNA"/>
</dbReference>
<dbReference type="InterPro" id="IPR047661">
    <property type="entry name" value="IstB"/>
</dbReference>
<dbReference type="Pfam" id="PF01695">
    <property type="entry name" value="IstB_IS21"/>
    <property type="match status" value="1"/>
</dbReference>
<dbReference type="InterPro" id="IPR028350">
    <property type="entry name" value="DNAC/IstB-like"/>
</dbReference>
<gene>
    <name evidence="13" type="ORF">TPL01_32080</name>
</gene>
<dbReference type="GO" id="GO:0003677">
    <property type="term" value="F:DNA binding"/>
    <property type="evidence" value="ECO:0007669"/>
    <property type="project" value="UniProtKB-KW"/>
</dbReference>
<evidence type="ECO:0000256" key="2">
    <source>
        <dbReference type="ARBA" id="ARBA00022515"/>
    </source>
</evidence>
<dbReference type="AlphaFoldDB" id="A0A512LC54"/>
<keyword evidence="5" id="KW-0378">Hydrolase</keyword>
<comment type="similarity">
    <text evidence="1">Belongs to the IS21/IS1162 putative ATP-binding protein family.</text>
</comment>
<dbReference type="PANTHER" id="PTHR30050:SF9">
    <property type="entry name" value="DNA REPLICATION PROTEIN DNAC"/>
    <property type="match status" value="1"/>
</dbReference>
<dbReference type="Gene3D" id="3.40.50.300">
    <property type="entry name" value="P-loop containing nucleotide triphosphate hydrolases"/>
    <property type="match status" value="1"/>
</dbReference>
<accession>A0A512LC54</accession>
<dbReference type="RefSeq" id="WP_147075000.1">
    <property type="nucleotide sequence ID" value="NZ_AP021884.1"/>
</dbReference>